<dbReference type="KEGG" id="dci:103515764"/>
<dbReference type="SUPFAM" id="SSF53756">
    <property type="entry name" value="UDP-Glycosyltransferase/glycogen phosphorylase"/>
    <property type="match status" value="1"/>
</dbReference>
<dbReference type="AlphaFoldDB" id="A0A1S4EJB7"/>
<dbReference type="GeneID" id="103515764"/>
<gene>
    <name evidence="2" type="primary">LOC103515764</name>
</gene>
<protein>
    <submittedName>
        <fullName evidence="2">Uncharacterized protein LOC103515764</fullName>
    </submittedName>
</protein>
<dbReference type="PaxDb" id="121845-A0A1S4EJB7"/>
<evidence type="ECO:0000313" key="2">
    <source>
        <dbReference type="RefSeq" id="XP_017302291.2"/>
    </source>
</evidence>
<dbReference type="RefSeq" id="XP_017302291.2">
    <property type="nucleotide sequence ID" value="XM_017446802.2"/>
</dbReference>
<proteinExistence type="predicted"/>
<evidence type="ECO:0000313" key="1">
    <source>
        <dbReference type="Proteomes" id="UP000079169"/>
    </source>
</evidence>
<organism evidence="1 2">
    <name type="scientific">Diaphorina citri</name>
    <name type="common">Asian citrus psyllid</name>
    <dbReference type="NCBI Taxonomy" id="121845"/>
    <lineage>
        <taxon>Eukaryota</taxon>
        <taxon>Metazoa</taxon>
        <taxon>Ecdysozoa</taxon>
        <taxon>Arthropoda</taxon>
        <taxon>Hexapoda</taxon>
        <taxon>Insecta</taxon>
        <taxon>Pterygota</taxon>
        <taxon>Neoptera</taxon>
        <taxon>Paraneoptera</taxon>
        <taxon>Hemiptera</taxon>
        <taxon>Sternorrhyncha</taxon>
        <taxon>Psylloidea</taxon>
        <taxon>Psyllidae</taxon>
        <taxon>Diaphorininae</taxon>
        <taxon>Diaphorina</taxon>
    </lineage>
</organism>
<dbReference type="STRING" id="121845.A0A1S4EJB7"/>
<accession>A0A1S4EJB7</accession>
<reference evidence="2" key="1">
    <citation type="submission" date="2025-08" db="UniProtKB">
        <authorList>
            <consortium name="RefSeq"/>
        </authorList>
    </citation>
    <scope>IDENTIFICATION</scope>
</reference>
<sequence length="222" mass="24967">MDIYNYSPVPKDVNIDRYYESTILPLLQPGKEGDLCNWLKSIGLLATEVKCPNADCNNVNLTWCKARVVDKYNWSCPLCKKKLPIRYKSFLADFKCDLPSVIKEPPFLDEIGRAGATGLATIIWNLSLDGTDKVLATDVLQKLINAPQDASQPKFDAILTETYCLTETIAAGFAQKFDCPLINYQPGPMTANIAYMVGNPYNPGYMPDYKMPFTSNMNLWQR</sequence>
<keyword evidence="1" id="KW-1185">Reference proteome</keyword>
<name>A0A1S4EJB7_DIACI</name>
<dbReference type="Proteomes" id="UP000079169">
    <property type="component" value="Unplaced"/>
</dbReference>